<dbReference type="Pfam" id="PF00814">
    <property type="entry name" value="TsaD"/>
    <property type="match status" value="1"/>
</dbReference>
<feature type="binding site" evidence="8">
    <location>
        <position position="166"/>
    </location>
    <ligand>
        <name>substrate</name>
    </ligand>
</feature>
<dbReference type="NCBIfam" id="TIGR03723">
    <property type="entry name" value="T6A_TsaD_YgjD"/>
    <property type="match status" value="1"/>
</dbReference>
<keyword evidence="3 8" id="KW-0819">tRNA processing</keyword>
<dbReference type="Gene3D" id="3.30.420.40">
    <property type="match status" value="2"/>
</dbReference>
<reference evidence="11" key="1">
    <citation type="submission" date="2020-06" db="EMBL/GenBank/DDBJ databases">
        <title>Draft genomic sequence of Geomonas sp. Red330.</title>
        <authorList>
            <person name="Itoh H."/>
            <person name="Zhenxing X."/>
            <person name="Ushijima N."/>
            <person name="Masuda Y."/>
            <person name="Shiratori Y."/>
            <person name="Senoo K."/>
        </authorList>
    </citation>
    <scope>NUCLEOTIDE SEQUENCE [LARGE SCALE GENOMIC DNA]</scope>
    <source>
        <strain evidence="11">Red330</strain>
    </source>
</reference>
<feature type="binding site" evidence="8">
    <location>
        <position position="272"/>
    </location>
    <ligand>
        <name>substrate</name>
    </ligand>
</feature>
<evidence type="ECO:0000256" key="1">
    <source>
        <dbReference type="ARBA" id="ARBA00022490"/>
    </source>
</evidence>
<comment type="cofactor">
    <cofactor evidence="8">
        <name>Fe(2+)</name>
        <dbReference type="ChEBI" id="CHEBI:29033"/>
    </cofactor>
    <text evidence="8">Binds 1 Fe(2+) ion per subunit.</text>
</comment>
<keyword evidence="4 8" id="KW-0479">Metal-binding</keyword>
<dbReference type="InterPro" id="IPR022450">
    <property type="entry name" value="TsaD"/>
</dbReference>
<dbReference type="PANTHER" id="PTHR11735:SF6">
    <property type="entry name" value="TRNA N6-ADENOSINE THREONYLCARBAMOYLTRANSFERASE, MITOCHONDRIAL"/>
    <property type="match status" value="1"/>
</dbReference>
<dbReference type="Proteomes" id="UP000556026">
    <property type="component" value="Unassembled WGS sequence"/>
</dbReference>
<feature type="binding site" evidence="8">
    <location>
        <position position="183"/>
    </location>
    <ligand>
        <name>substrate</name>
    </ligand>
</feature>
<dbReference type="EC" id="2.3.1.234" evidence="8"/>
<evidence type="ECO:0000256" key="5">
    <source>
        <dbReference type="ARBA" id="ARBA00023004"/>
    </source>
</evidence>
<dbReference type="GO" id="GO:0002949">
    <property type="term" value="P:tRNA threonylcarbamoyladenosine modification"/>
    <property type="evidence" value="ECO:0007669"/>
    <property type="project" value="UniProtKB-UniRule"/>
</dbReference>
<dbReference type="PRINTS" id="PR00789">
    <property type="entry name" value="OSIALOPTASE"/>
</dbReference>
<dbReference type="CDD" id="cd24133">
    <property type="entry name" value="ASKHA_NBD_TsaD_bac"/>
    <property type="match status" value="1"/>
</dbReference>
<name>A0A6V8MCW1_9BACT</name>
<dbReference type="AlphaFoldDB" id="A0A6V8MCW1"/>
<evidence type="ECO:0000313" key="11">
    <source>
        <dbReference type="Proteomes" id="UP000556026"/>
    </source>
</evidence>
<comment type="function">
    <text evidence="8">Required for the formation of a threonylcarbamoyl group on adenosine at position 37 (t(6)A37) in tRNAs that read codons beginning with adenine. Is involved in the transfer of the threonylcarbamoyl moiety of threonylcarbamoyl-AMP (TC-AMP) to the N6 group of A37, together with TsaE and TsaB. TsaD likely plays a direct catalytic role in this reaction.</text>
</comment>
<keyword evidence="5 8" id="KW-0408">Iron</keyword>
<keyword evidence="6 8" id="KW-0012">Acyltransferase</keyword>
<protein>
    <recommendedName>
        <fullName evidence="8">tRNA N6-adenosine threonylcarbamoyltransferase</fullName>
        <ecNumber evidence="8">2.3.1.234</ecNumber>
    </recommendedName>
    <alternativeName>
        <fullName evidence="8">N6-L-threonylcarbamoyladenine synthase</fullName>
        <shortName evidence="8">t(6)A synthase</shortName>
    </alternativeName>
    <alternativeName>
        <fullName evidence="8">t(6)A37 threonylcarbamoyladenosine biosynthesis protein TsaD</fullName>
    </alternativeName>
    <alternativeName>
        <fullName evidence="8">tRNA threonylcarbamoyladenosine biosynthesis protein TsaD</fullName>
    </alternativeName>
</protein>
<dbReference type="EMBL" id="BLXX01000001">
    <property type="protein sequence ID" value="GFO57815.1"/>
    <property type="molecule type" value="Genomic_DNA"/>
</dbReference>
<dbReference type="HAMAP" id="MF_01445">
    <property type="entry name" value="TsaD"/>
    <property type="match status" value="1"/>
</dbReference>
<feature type="binding site" evidence="8">
    <location>
        <begin position="133"/>
        <end position="137"/>
    </location>
    <ligand>
        <name>substrate</name>
    </ligand>
</feature>
<dbReference type="FunFam" id="3.30.420.40:FF:000040">
    <property type="entry name" value="tRNA N6-adenosine threonylcarbamoyltransferase"/>
    <property type="match status" value="1"/>
</dbReference>
<keyword evidence="1 8" id="KW-0963">Cytoplasm</keyword>
<proteinExistence type="inferred from homology"/>
<accession>A0A6V8MCW1</accession>
<comment type="similarity">
    <text evidence="8">Belongs to the KAE1 / TsaD family.</text>
</comment>
<feature type="domain" description="Gcp-like" evidence="9">
    <location>
        <begin position="23"/>
        <end position="306"/>
    </location>
</feature>
<comment type="caution">
    <text evidence="10">The sequence shown here is derived from an EMBL/GenBank/DDBJ whole genome shotgun (WGS) entry which is preliminary data.</text>
</comment>
<dbReference type="InterPro" id="IPR000905">
    <property type="entry name" value="Gcp-like_dom"/>
</dbReference>
<evidence type="ECO:0000256" key="3">
    <source>
        <dbReference type="ARBA" id="ARBA00022694"/>
    </source>
</evidence>
<dbReference type="NCBIfam" id="TIGR00329">
    <property type="entry name" value="gcp_kae1"/>
    <property type="match status" value="1"/>
</dbReference>
<comment type="subcellular location">
    <subcellularLocation>
        <location evidence="8">Cytoplasm</location>
    </subcellularLocation>
</comment>
<evidence type="ECO:0000256" key="2">
    <source>
        <dbReference type="ARBA" id="ARBA00022679"/>
    </source>
</evidence>
<evidence type="ECO:0000256" key="4">
    <source>
        <dbReference type="ARBA" id="ARBA00022723"/>
    </source>
</evidence>
<dbReference type="RefSeq" id="WP_183352679.1">
    <property type="nucleotide sequence ID" value="NZ_BLXX01000001.1"/>
</dbReference>
<evidence type="ECO:0000256" key="8">
    <source>
        <dbReference type="HAMAP-Rule" id="MF_01445"/>
    </source>
</evidence>
<evidence type="ECO:0000256" key="7">
    <source>
        <dbReference type="ARBA" id="ARBA00048117"/>
    </source>
</evidence>
<dbReference type="FunFam" id="3.30.420.40:FF:000012">
    <property type="entry name" value="tRNA N6-adenosine threonylcarbamoyltransferase"/>
    <property type="match status" value="1"/>
</dbReference>
<feature type="binding site" evidence="8">
    <location>
        <position position="300"/>
    </location>
    <ligand>
        <name>Fe cation</name>
        <dbReference type="ChEBI" id="CHEBI:24875"/>
    </ligand>
</feature>
<dbReference type="GO" id="GO:0005506">
    <property type="term" value="F:iron ion binding"/>
    <property type="evidence" value="ECO:0007669"/>
    <property type="project" value="UniProtKB-UniRule"/>
</dbReference>
<gene>
    <name evidence="8 10" type="primary">tsaD</name>
    <name evidence="10" type="ORF">GMST_01400</name>
</gene>
<keyword evidence="11" id="KW-1185">Reference proteome</keyword>
<dbReference type="GO" id="GO:0005737">
    <property type="term" value="C:cytoplasm"/>
    <property type="evidence" value="ECO:0007669"/>
    <property type="project" value="UniProtKB-SubCell"/>
</dbReference>
<keyword evidence="2 8" id="KW-0808">Transferase</keyword>
<dbReference type="InterPro" id="IPR017861">
    <property type="entry name" value="KAE1/TsaD"/>
</dbReference>
<dbReference type="GO" id="GO:0061711">
    <property type="term" value="F:tRNA N(6)-L-threonylcarbamoyladenine synthase activity"/>
    <property type="evidence" value="ECO:0007669"/>
    <property type="project" value="UniProtKB-EC"/>
</dbReference>
<feature type="binding site" evidence="8">
    <location>
        <position position="179"/>
    </location>
    <ligand>
        <name>substrate</name>
    </ligand>
</feature>
<feature type="binding site" evidence="8">
    <location>
        <position position="111"/>
    </location>
    <ligand>
        <name>Fe cation</name>
        <dbReference type="ChEBI" id="CHEBI:24875"/>
    </ligand>
</feature>
<dbReference type="SUPFAM" id="SSF53067">
    <property type="entry name" value="Actin-like ATPase domain"/>
    <property type="match status" value="2"/>
</dbReference>
<comment type="catalytic activity">
    <reaction evidence="7 8">
        <text>L-threonylcarbamoyladenylate + adenosine(37) in tRNA = N(6)-L-threonylcarbamoyladenosine(37) in tRNA + AMP + H(+)</text>
        <dbReference type="Rhea" id="RHEA:37059"/>
        <dbReference type="Rhea" id="RHEA-COMP:10162"/>
        <dbReference type="Rhea" id="RHEA-COMP:10163"/>
        <dbReference type="ChEBI" id="CHEBI:15378"/>
        <dbReference type="ChEBI" id="CHEBI:73682"/>
        <dbReference type="ChEBI" id="CHEBI:74411"/>
        <dbReference type="ChEBI" id="CHEBI:74418"/>
        <dbReference type="ChEBI" id="CHEBI:456215"/>
        <dbReference type="EC" id="2.3.1.234"/>
    </reaction>
</comment>
<organism evidence="10 11">
    <name type="scientific">Geomonas silvestris</name>
    <dbReference type="NCBI Taxonomy" id="2740184"/>
    <lineage>
        <taxon>Bacteria</taxon>
        <taxon>Pseudomonadati</taxon>
        <taxon>Thermodesulfobacteriota</taxon>
        <taxon>Desulfuromonadia</taxon>
        <taxon>Geobacterales</taxon>
        <taxon>Geobacteraceae</taxon>
        <taxon>Geomonas</taxon>
    </lineage>
</organism>
<sequence length="342" mass="35504">MLLLALESSCDETSAAVVRDGRTVLSNVIASQIDVHAEYGGVVPEIASRQHLEAVSLVVEQALRDAGVSLLELEGIAVTQGPGLAGALLVGISVAKGLALGRRIPLVGVNHIEGHLLAVFLETPVAFPFIALAVSGGHSHLYRVDGIGRYTTLGQTVDDAAGEAFDKVAKLIGLPYPGGVAIDRLAAAGNPQAIKFPRPLINDGSFNFSFSGLKTAVLTYLGKHPEAATSGLNDLAASFQAAVCDVLTRKTAAAVAATGIKRVVVAGGVACNSGLRRSMAAFADQQGVELAMPSPLLCSDNAAMIAVPGDYYLARGYRSGFDLDALPVWPLDRLSQRLMEAP</sequence>
<dbReference type="PANTHER" id="PTHR11735">
    <property type="entry name" value="TRNA N6-ADENOSINE THREONYLCARBAMOYLTRANSFERASE"/>
    <property type="match status" value="1"/>
</dbReference>
<dbReference type="InterPro" id="IPR043129">
    <property type="entry name" value="ATPase_NBD"/>
</dbReference>
<evidence type="ECO:0000313" key="10">
    <source>
        <dbReference type="EMBL" id="GFO57815.1"/>
    </source>
</evidence>
<feature type="binding site" evidence="8">
    <location>
        <position position="115"/>
    </location>
    <ligand>
        <name>Fe cation</name>
        <dbReference type="ChEBI" id="CHEBI:24875"/>
    </ligand>
</feature>
<evidence type="ECO:0000259" key="9">
    <source>
        <dbReference type="Pfam" id="PF00814"/>
    </source>
</evidence>
<evidence type="ECO:0000256" key="6">
    <source>
        <dbReference type="ARBA" id="ARBA00023315"/>
    </source>
</evidence>